<feature type="domain" description="Mop" evidence="12">
    <location>
        <begin position="292"/>
        <end position="357"/>
    </location>
</feature>
<dbReference type="InterPro" id="IPR005116">
    <property type="entry name" value="Transp-assoc_OB_typ1"/>
</dbReference>
<dbReference type="EC" id="3.6.3.29" evidence="13"/>
<proteinExistence type="inferred from homology"/>
<comment type="similarity">
    <text evidence="1">Belongs to the ABC transporter superfamily.</text>
</comment>
<gene>
    <name evidence="13" type="primary">modC</name>
    <name evidence="13" type="ORF">EK403_19660</name>
</gene>
<dbReference type="RefSeq" id="WP_128779161.1">
    <property type="nucleotide sequence ID" value="NZ_RYFI01000025.1"/>
</dbReference>
<evidence type="ECO:0000313" key="14">
    <source>
        <dbReference type="Proteomes" id="UP000289708"/>
    </source>
</evidence>
<dbReference type="SUPFAM" id="SSF52540">
    <property type="entry name" value="P-loop containing nucleoside triphosphate hydrolases"/>
    <property type="match status" value="1"/>
</dbReference>
<keyword evidence="5" id="KW-0997">Cell inner membrane</keyword>
<dbReference type="Gene3D" id="2.40.50.100">
    <property type="match status" value="1"/>
</dbReference>
<keyword evidence="3" id="KW-1003">Cell membrane</keyword>
<dbReference type="GO" id="GO:0015098">
    <property type="term" value="F:molybdate ion transmembrane transporter activity"/>
    <property type="evidence" value="ECO:0007669"/>
    <property type="project" value="InterPro"/>
</dbReference>
<keyword evidence="14" id="KW-1185">Reference proteome</keyword>
<evidence type="ECO:0000256" key="4">
    <source>
        <dbReference type="ARBA" id="ARBA00022505"/>
    </source>
</evidence>
<feature type="domain" description="ABC transporter" evidence="11">
    <location>
        <begin position="2"/>
        <end position="232"/>
    </location>
</feature>
<evidence type="ECO:0000259" key="12">
    <source>
        <dbReference type="PROSITE" id="PS51866"/>
    </source>
</evidence>
<reference evidence="13 14" key="1">
    <citation type="submission" date="2018-12" db="EMBL/GenBank/DDBJ databases">
        <title>bacterium Hansschlegelia zhihuaiae S113.</title>
        <authorList>
            <person name="He J."/>
        </authorList>
    </citation>
    <scope>NUCLEOTIDE SEQUENCE [LARGE SCALE GENOMIC DNA]</scope>
    <source>
        <strain evidence="13 14">S 113</strain>
    </source>
</reference>
<evidence type="ECO:0000256" key="8">
    <source>
        <dbReference type="ARBA" id="ARBA00022967"/>
    </source>
</evidence>
<dbReference type="SMART" id="SM00382">
    <property type="entry name" value="AAA"/>
    <property type="match status" value="1"/>
</dbReference>
<evidence type="ECO:0000256" key="3">
    <source>
        <dbReference type="ARBA" id="ARBA00022475"/>
    </source>
</evidence>
<evidence type="ECO:0000256" key="2">
    <source>
        <dbReference type="ARBA" id="ARBA00022448"/>
    </source>
</evidence>
<keyword evidence="2" id="KW-0813">Transport</keyword>
<evidence type="ECO:0000256" key="10">
    <source>
        <dbReference type="PROSITE-ProRule" id="PRU01213"/>
    </source>
</evidence>
<dbReference type="PROSITE" id="PS00211">
    <property type="entry name" value="ABC_TRANSPORTER_1"/>
    <property type="match status" value="1"/>
</dbReference>
<organism evidence="13 14">
    <name type="scientific">Hansschlegelia zhihuaiae</name>
    <dbReference type="NCBI Taxonomy" id="405005"/>
    <lineage>
        <taxon>Bacteria</taxon>
        <taxon>Pseudomonadati</taxon>
        <taxon>Pseudomonadota</taxon>
        <taxon>Alphaproteobacteria</taxon>
        <taxon>Hyphomicrobiales</taxon>
        <taxon>Methylopilaceae</taxon>
        <taxon>Hansschlegelia</taxon>
    </lineage>
</organism>
<dbReference type="NCBIfam" id="TIGR02142">
    <property type="entry name" value="modC_ABC"/>
    <property type="match status" value="1"/>
</dbReference>
<dbReference type="PANTHER" id="PTHR43514:SF4">
    <property type="entry name" value="ABC TRANSPORTER I FAMILY MEMBER 10"/>
    <property type="match status" value="1"/>
</dbReference>
<evidence type="ECO:0000259" key="11">
    <source>
        <dbReference type="PROSITE" id="PS50893"/>
    </source>
</evidence>
<evidence type="ECO:0000256" key="5">
    <source>
        <dbReference type="ARBA" id="ARBA00022519"/>
    </source>
</evidence>
<keyword evidence="9" id="KW-0472">Membrane</keyword>
<dbReference type="InterPro" id="IPR003439">
    <property type="entry name" value="ABC_transporter-like_ATP-bd"/>
</dbReference>
<dbReference type="EMBL" id="RYFI01000025">
    <property type="protein sequence ID" value="RXF68512.1"/>
    <property type="molecule type" value="Genomic_DNA"/>
</dbReference>
<sequence length="357" mass="37701">MTLQVDITRHAGDFALDAAFEAPAGVTAVLGRSGAGKSTLVSAIAGLSRPDSGRIDLGSTTLFDRAARIDLPPRKRRVAVVFQESRLFPHLSVRSNLMFGRRRRSEAQGPSFEQVVETLGIGALLSRRPRSLSGGERQRVAIGRALLAGPGALLFDEPLAALDAERKAEIMPFLETIVAGAEIPVLYVTHALEEARRLADRMIVLERGTVLASGPVEAAVAAAGLASAGDRFLDGVTVEATIAEIDERYELTGLALGQHRVWAPGVLGAVGEAARLRFLARDVALSLDPPQRSSVRNVLPGLVRSLKRTGGPYAIVSVDVGGAVLRAEITTRAADELGLAPGRMVHALVKSVAVSRA</sequence>
<keyword evidence="8" id="KW-1278">Translocase</keyword>
<evidence type="ECO:0000256" key="1">
    <source>
        <dbReference type="ARBA" id="ARBA00005417"/>
    </source>
</evidence>
<evidence type="ECO:0000256" key="9">
    <source>
        <dbReference type="ARBA" id="ARBA00023136"/>
    </source>
</evidence>
<dbReference type="SUPFAM" id="SSF50331">
    <property type="entry name" value="MOP-like"/>
    <property type="match status" value="1"/>
</dbReference>
<dbReference type="GO" id="GO:0016887">
    <property type="term" value="F:ATP hydrolysis activity"/>
    <property type="evidence" value="ECO:0007669"/>
    <property type="project" value="InterPro"/>
</dbReference>
<name>A0A4V1KHV5_9HYPH</name>
<dbReference type="Pfam" id="PF03459">
    <property type="entry name" value="TOBE"/>
    <property type="match status" value="1"/>
</dbReference>
<keyword evidence="6" id="KW-0547">Nucleotide-binding</keyword>
<dbReference type="InterPro" id="IPR050334">
    <property type="entry name" value="Molybdenum_import_ModC"/>
</dbReference>
<dbReference type="InterPro" id="IPR008995">
    <property type="entry name" value="Mo/tungstate-bd_C_term_dom"/>
</dbReference>
<evidence type="ECO:0000313" key="13">
    <source>
        <dbReference type="EMBL" id="RXF68512.1"/>
    </source>
</evidence>
<dbReference type="Gene3D" id="3.40.50.300">
    <property type="entry name" value="P-loop containing nucleotide triphosphate hydrolases"/>
    <property type="match status" value="1"/>
</dbReference>
<evidence type="ECO:0000256" key="7">
    <source>
        <dbReference type="ARBA" id="ARBA00022840"/>
    </source>
</evidence>
<protein>
    <submittedName>
        <fullName evidence="13">Molybdenum ABC transporter ATP-binding protein</fullName>
        <ecNumber evidence="13">3.6.3.29</ecNumber>
    </submittedName>
</protein>
<dbReference type="Pfam" id="PF00005">
    <property type="entry name" value="ABC_tran"/>
    <property type="match status" value="1"/>
</dbReference>
<evidence type="ECO:0000256" key="6">
    <source>
        <dbReference type="ARBA" id="ARBA00022741"/>
    </source>
</evidence>
<dbReference type="PROSITE" id="PS51866">
    <property type="entry name" value="MOP"/>
    <property type="match status" value="1"/>
</dbReference>
<dbReference type="InterPro" id="IPR003593">
    <property type="entry name" value="AAA+_ATPase"/>
</dbReference>
<dbReference type="GO" id="GO:0016020">
    <property type="term" value="C:membrane"/>
    <property type="evidence" value="ECO:0007669"/>
    <property type="project" value="InterPro"/>
</dbReference>
<keyword evidence="4 10" id="KW-0500">Molybdenum</keyword>
<dbReference type="GO" id="GO:0140359">
    <property type="term" value="F:ABC-type transporter activity"/>
    <property type="evidence" value="ECO:0007669"/>
    <property type="project" value="InterPro"/>
</dbReference>
<dbReference type="InterPro" id="IPR004606">
    <property type="entry name" value="Mop_domain"/>
</dbReference>
<dbReference type="InterPro" id="IPR017871">
    <property type="entry name" value="ABC_transporter-like_CS"/>
</dbReference>
<keyword evidence="13" id="KW-0378">Hydrolase</keyword>
<dbReference type="AlphaFoldDB" id="A0A4V1KHV5"/>
<keyword evidence="7 13" id="KW-0067">ATP-binding</keyword>
<dbReference type="PROSITE" id="PS50893">
    <property type="entry name" value="ABC_TRANSPORTER_2"/>
    <property type="match status" value="1"/>
</dbReference>
<accession>A0A4V1KHV5</accession>
<dbReference type="InterPro" id="IPR027417">
    <property type="entry name" value="P-loop_NTPase"/>
</dbReference>
<dbReference type="GO" id="GO:0005524">
    <property type="term" value="F:ATP binding"/>
    <property type="evidence" value="ECO:0007669"/>
    <property type="project" value="UniProtKB-KW"/>
</dbReference>
<dbReference type="Proteomes" id="UP000289708">
    <property type="component" value="Unassembled WGS sequence"/>
</dbReference>
<dbReference type="InterPro" id="IPR011868">
    <property type="entry name" value="ModC_ABC_ATP-bd"/>
</dbReference>
<comment type="caution">
    <text evidence="13">The sequence shown here is derived from an EMBL/GenBank/DDBJ whole genome shotgun (WGS) entry which is preliminary data.</text>
</comment>
<dbReference type="OrthoDB" id="9802264at2"/>
<dbReference type="PANTHER" id="PTHR43514">
    <property type="entry name" value="ABC TRANSPORTER I FAMILY MEMBER 10"/>
    <property type="match status" value="1"/>
</dbReference>